<dbReference type="Proteomes" id="UP000494165">
    <property type="component" value="Unassembled WGS sequence"/>
</dbReference>
<reference evidence="1 2" key="1">
    <citation type="submission" date="2020-04" db="EMBL/GenBank/DDBJ databases">
        <authorList>
            <person name="Alioto T."/>
            <person name="Alioto T."/>
            <person name="Gomez Garrido J."/>
        </authorList>
    </citation>
    <scope>NUCLEOTIDE SEQUENCE [LARGE SCALE GENOMIC DNA]</scope>
</reference>
<organism evidence="1 2">
    <name type="scientific">Cloeon dipterum</name>
    <dbReference type="NCBI Taxonomy" id="197152"/>
    <lineage>
        <taxon>Eukaryota</taxon>
        <taxon>Metazoa</taxon>
        <taxon>Ecdysozoa</taxon>
        <taxon>Arthropoda</taxon>
        <taxon>Hexapoda</taxon>
        <taxon>Insecta</taxon>
        <taxon>Pterygota</taxon>
        <taxon>Palaeoptera</taxon>
        <taxon>Ephemeroptera</taxon>
        <taxon>Pisciforma</taxon>
        <taxon>Baetidae</taxon>
        <taxon>Cloeon</taxon>
    </lineage>
</organism>
<gene>
    <name evidence="1" type="ORF">CLODIP_2_CD02332</name>
</gene>
<evidence type="ECO:0000313" key="2">
    <source>
        <dbReference type="Proteomes" id="UP000494165"/>
    </source>
</evidence>
<sequence length="196" mass="21516">MGRLFTERWLTEYIRGCLPSPGSFCQLPTTENAMLLPLIVASIVLLDAAFAIPHQTGQGVFFPEDSPWSSAAHQGIRLSTSSLQPRLSILTEKRHQSMLPYHPVVRFRGLGGPGEAWPDAELITSNYRPMMGDSFIANPTDLDAIIDILKEANKGAVNFDSDLISLSAGDLLRALEAKSKGPETQPKGIRFGIKRR</sequence>
<proteinExistence type="predicted"/>
<dbReference type="EMBL" id="CADEPI010000059">
    <property type="protein sequence ID" value="CAB3371196.1"/>
    <property type="molecule type" value="Genomic_DNA"/>
</dbReference>
<keyword evidence="2" id="KW-1185">Reference proteome</keyword>
<accession>A0A8S1CPC3</accession>
<name>A0A8S1CPC3_9INSE</name>
<comment type="caution">
    <text evidence="1">The sequence shown here is derived from an EMBL/GenBank/DDBJ whole genome shotgun (WGS) entry which is preliminary data.</text>
</comment>
<evidence type="ECO:0000313" key="1">
    <source>
        <dbReference type="EMBL" id="CAB3371196.1"/>
    </source>
</evidence>
<protein>
    <submittedName>
        <fullName evidence="1">Uncharacterized protein</fullName>
    </submittedName>
</protein>
<dbReference type="AlphaFoldDB" id="A0A8S1CPC3"/>